<evidence type="ECO:0000259" key="2">
    <source>
        <dbReference type="Pfam" id="PF00656"/>
    </source>
</evidence>
<dbReference type="GeneID" id="25902267"/>
<organism evidence="3 4">
    <name type="scientific">Sphaeroforma arctica JP610</name>
    <dbReference type="NCBI Taxonomy" id="667725"/>
    <lineage>
        <taxon>Eukaryota</taxon>
        <taxon>Ichthyosporea</taxon>
        <taxon>Ichthyophonida</taxon>
        <taxon>Sphaeroforma</taxon>
    </lineage>
</organism>
<dbReference type="GO" id="GO:0004197">
    <property type="term" value="F:cysteine-type endopeptidase activity"/>
    <property type="evidence" value="ECO:0007669"/>
    <property type="project" value="InterPro"/>
</dbReference>
<proteinExistence type="inferred from homology"/>
<dbReference type="EMBL" id="KQ241669">
    <property type="protein sequence ID" value="KNC86071.1"/>
    <property type="molecule type" value="Genomic_DNA"/>
</dbReference>
<keyword evidence="4" id="KW-1185">Reference proteome</keyword>
<dbReference type="PANTHER" id="PTHR48104">
    <property type="entry name" value="METACASPASE-4"/>
    <property type="match status" value="1"/>
</dbReference>
<dbReference type="GO" id="GO:0005737">
    <property type="term" value="C:cytoplasm"/>
    <property type="evidence" value="ECO:0007669"/>
    <property type="project" value="TreeGrafter"/>
</dbReference>
<dbReference type="AlphaFoldDB" id="A0A0L0GB17"/>
<protein>
    <recommendedName>
        <fullName evidence="2">Peptidase C14 caspase domain-containing protein</fullName>
    </recommendedName>
</protein>
<dbReference type="GO" id="GO:0006508">
    <property type="term" value="P:proteolysis"/>
    <property type="evidence" value="ECO:0007669"/>
    <property type="project" value="InterPro"/>
</dbReference>
<name>A0A0L0GB17_9EUKA</name>
<comment type="similarity">
    <text evidence="1">Belongs to the peptidase C14B family.</text>
</comment>
<dbReference type="OrthoDB" id="3223806at2759"/>
<reference evidence="3 4" key="1">
    <citation type="submission" date="2011-02" db="EMBL/GenBank/DDBJ databases">
        <title>The Genome Sequence of Sphaeroforma arctica JP610.</title>
        <authorList>
            <consortium name="The Broad Institute Genome Sequencing Platform"/>
            <person name="Russ C."/>
            <person name="Cuomo C."/>
            <person name="Young S.K."/>
            <person name="Zeng Q."/>
            <person name="Gargeya S."/>
            <person name="Alvarado L."/>
            <person name="Berlin A."/>
            <person name="Chapman S.B."/>
            <person name="Chen Z."/>
            <person name="Freedman E."/>
            <person name="Gellesch M."/>
            <person name="Goldberg J."/>
            <person name="Griggs A."/>
            <person name="Gujja S."/>
            <person name="Heilman E."/>
            <person name="Heiman D."/>
            <person name="Howarth C."/>
            <person name="Mehta T."/>
            <person name="Neiman D."/>
            <person name="Pearson M."/>
            <person name="Roberts A."/>
            <person name="Saif S."/>
            <person name="Shea T."/>
            <person name="Shenoy N."/>
            <person name="Sisk P."/>
            <person name="Stolte C."/>
            <person name="Sykes S."/>
            <person name="White J."/>
            <person name="Yandava C."/>
            <person name="Burger G."/>
            <person name="Gray M.W."/>
            <person name="Holland P.W.H."/>
            <person name="King N."/>
            <person name="Lang F.B.F."/>
            <person name="Roger A.J."/>
            <person name="Ruiz-Trillo I."/>
            <person name="Haas B."/>
            <person name="Nusbaum C."/>
            <person name="Birren B."/>
        </authorList>
    </citation>
    <scope>NUCLEOTIDE SEQUENCE [LARGE SCALE GENOMIC DNA]</scope>
    <source>
        <strain evidence="3 4">JP610</strain>
    </source>
</reference>
<dbReference type="Pfam" id="PF00656">
    <property type="entry name" value="Peptidase_C14"/>
    <property type="match status" value="1"/>
</dbReference>
<dbReference type="Gene3D" id="3.40.50.12660">
    <property type="match status" value="1"/>
</dbReference>
<dbReference type="InterPro" id="IPR011600">
    <property type="entry name" value="Pept_C14_caspase"/>
</dbReference>
<dbReference type="RefSeq" id="XP_014159973.1">
    <property type="nucleotide sequence ID" value="XM_014304498.1"/>
</dbReference>
<sequence>MPFDLGSLISAGGRVRIGGHTTEELMSTGAAHIVGSDGTTEGGASDVVQQSDLTGNKKSLFIGINYFGTKSELKGCINDVKNLREFVIDTMQFPDDKDHMRVLIDDGNGDAMPTRDAIMKHMNWLVAGAQKGDSLFFHYSGHGGTSKDKNDSDEQDGQDETLCPMDYATKGQIIDDLVHKHLVEVLPPGVRLTAIVDACHSGSVFDLAYTYNIDANNAIIEVDNKKIAMDAAKAAYAAHKKGDKMGMLKHGLKGAKAIFDELKGNNYEDKPAGGSGDGVTDARVSNKETVADVIQFSGCMDSQTSADAHIKGQATGAFSWAFIESIKSHGVGKQTYIELLTNIRQLLAGKYTQVPQMSTGYKMNMQTPFIM</sequence>
<dbReference type="InterPro" id="IPR050452">
    <property type="entry name" value="Metacaspase"/>
</dbReference>
<evidence type="ECO:0000313" key="4">
    <source>
        <dbReference type="Proteomes" id="UP000054560"/>
    </source>
</evidence>
<dbReference type="PANTHER" id="PTHR48104:SF30">
    <property type="entry name" value="METACASPASE-1"/>
    <property type="match status" value="1"/>
</dbReference>
<feature type="domain" description="Peptidase C14 caspase" evidence="2">
    <location>
        <begin position="57"/>
        <end position="359"/>
    </location>
</feature>
<dbReference type="eggNOG" id="KOG1546">
    <property type="taxonomic scope" value="Eukaryota"/>
</dbReference>
<evidence type="ECO:0000256" key="1">
    <source>
        <dbReference type="ARBA" id="ARBA00009005"/>
    </source>
</evidence>
<accession>A0A0L0GB17</accession>
<dbReference type="Proteomes" id="UP000054560">
    <property type="component" value="Unassembled WGS sequence"/>
</dbReference>
<gene>
    <name evidence="3" type="ORF">SARC_01763</name>
</gene>
<evidence type="ECO:0000313" key="3">
    <source>
        <dbReference type="EMBL" id="KNC86071.1"/>
    </source>
</evidence>